<name>A0ABT9ZUM9_9BACI</name>
<dbReference type="Pfam" id="PF19651">
    <property type="entry name" value="DUF6154"/>
    <property type="match status" value="1"/>
</dbReference>
<gene>
    <name evidence="1" type="ORF">J2S74_002024</name>
</gene>
<keyword evidence="2" id="KW-1185">Reference proteome</keyword>
<dbReference type="Proteomes" id="UP001230005">
    <property type="component" value="Unassembled WGS sequence"/>
</dbReference>
<protein>
    <submittedName>
        <fullName evidence="1">Uncharacterized protein</fullName>
    </submittedName>
</protein>
<proteinExistence type="predicted"/>
<evidence type="ECO:0000313" key="1">
    <source>
        <dbReference type="EMBL" id="MDQ0254645.1"/>
    </source>
</evidence>
<comment type="caution">
    <text evidence="1">The sequence shown here is derived from an EMBL/GenBank/DDBJ whole genome shotgun (WGS) entry which is preliminary data.</text>
</comment>
<sequence>MKFIDDLYEMYSEYLTGKEDDAMIIIESILEDVSSNDLKKFISNLSAKEQYEMVALYLYEKFRLKMEEKKRNDLPIDPFFH</sequence>
<reference evidence="1 2" key="1">
    <citation type="submission" date="2023-07" db="EMBL/GenBank/DDBJ databases">
        <title>Genomic Encyclopedia of Type Strains, Phase IV (KMG-IV): sequencing the most valuable type-strain genomes for metagenomic binning, comparative biology and taxonomic classification.</title>
        <authorList>
            <person name="Goeker M."/>
        </authorList>
    </citation>
    <scope>NUCLEOTIDE SEQUENCE [LARGE SCALE GENOMIC DNA]</scope>
    <source>
        <strain evidence="1 2">DSM 9768</strain>
    </source>
</reference>
<accession>A0ABT9ZUM9</accession>
<dbReference type="EMBL" id="JAUSUG010000007">
    <property type="protein sequence ID" value="MDQ0254645.1"/>
    <property type="molecule type" value="Genomic_DNA"/>
</dbReference>
<dbReference type="InterPro" id="IPR046152">
    <property type="entry name" value="DUF6154"/>
</dbReference>
<organism evidence="1 2">
    <name type="scientific">Evansella vedderi</name>
    <dbReference type="NCBI Taxonomy" id="38282"/>
    <lineage>
        <taxon>Bacteria</taxon>
        <taxon>Bacillati</taxon>
        <taxon>Bacillota</taxon>
        <taxon>Bacilli</taxon>
        <taxon>Bacillales</taxon>
        <taxon>Bacillaceae</taxon>
        <taxon>Evansella</taxon>
    </lineage>
</organism>
<dbReference type="RefSeq" id="WP_307324896.1">
    <property type="nucleotide sequence ID" value="NZ_JAUSUG010000007.1"/>
</dbReference>
<evidence type="ECO:0000313" key="2">
    <source>
        <dbReference type="Proteomes" id="UP001230005"/>
    </source>
</evidence>